<evidence type="ECO:0000256" key="4">
    <source>
        <dbReference type="SAM" id="MobiDB-lite"/>
    </source>
</evidence>
<accession>A0A2H0RPS7</accession>
<dbReference type="GO" id="GO:1990904">
    <property type="term" value="C:ribonucleoprotein complex"/>
    <property type="evidence" value="ECO:0007669"/>
    <property type="project" value="UniProtKB-KW"/>
</dbReference>
<dbReference type="Proteomes" id="UP000230084">
    <property type="component" value="Unassembled WGS sequence"/>
</dbReference>
<feature type="compositionally biased region" description="Basic and acidic residues" evidence="4">
    <location>
        <begin position="129"/>
        <end position="142"/>
    </location>
</feature>
<dbReference type="PANTHER" id="PTHR21011">
    <property type="entry name" value="MITOCHONDRIAL 28S RIBOSOMAL PROTEIN S6"/>
    <property type="match status" value="1"/>
</dbReference>
<keyword evidence="3" id="KW-0694">RNA-binding</keyword>
<dbReference type="Gene3D" id="3.30.70.60">
    <property type="match status" value="1"/>
</dbReference>
<dbReference type="PANTHER" id="PTHR21011:SF1">
    <property type="entry name" value="SMALL RIBOSOMAL SUBUNIT PROTEIN BS6M"/>
    <property type="match status" value="1"/>
</dbReference>
<organism evidence="5 6">
    <name type="scientific">Candidatus Uhrbacteria bacterium CG10_big_fil_rev_8_21_14_0_10_50_16</name>
    <dbReference type="NCBI Taxonomy" id="1975039"/>
    <lineage>
        <taxon>Bacteria</taxon>
        <taxon>Candidatus Uhriibacteriota</taxon>
    </lineage>
</organism>
<evidence type="ECO:0000313" key="5">
    <source>
        <dbReference type="EMBL" id="PIR47765.1"/>
    </source>
</evidence>
<dbReference type="AlphaFoldDB" id="A0A2H0RPS7"/>
<name>A0A2H0RPS7_9BACT</name>
<dbReference type="InterPro" id="IPR000529">
    <property type="entry name" value="Ribosomal_bS6"/>
</dbReference>
<proteinExistence type="inferred from homology"/>
<dbReference type="EMBL" id="PCYM01000002">
    <property type="protein sequence ID" value="PIR47765.1"/>
    <property type="molecule type" value="Genomic_DNA"/>
</dbReference>
<dbReference type="HAMAP" id="MF_00360">
    <property type="entry name" value="Ribosomal_bS6"/>
    <property type="match status" value="1"/>
</dbReference>
<keyword evidence="3 5" id="KW-0689">Ribosomal protein</keyword>
<dbReference type="InterPro" id="IPR035980">
    <property type="entry name" value="Ribosomal_bS6_sf"/>
</dbReference>
<comment type="caution">
    <text evidence="5">The sequence shown here is derived from an EMBL/GenBank/DDBJ whole genome shotgun (WGS) entry which is preliminary data.</text>
</comment>
<reference evidence="5 6" key="1">
    <citation type="submission" date="2017-09" db="EMBL/GenBank/DDBJ databases">
        <title>Depth-based differentiation of microbial function through sediment-hosted aquifers and enrichment of novel symbionts in the deep terrestrial subsurface.</title>
        <authorList>
            <person name="Probst A.J."/>
            <person name="Ladd B."/>
            <person name="Jarett J.K."/>
            <person name="Geller-Mcgrath D.E."/>
            <person name="Sieber C.M."/>
            <person name="Emerson J.B."/>
            <person name="Anantharaman K."/>
            <person name="Thomas B.C."/>
            <person name="Malmstrom R."/>
            <person name="Stieglmeier M."/>
            <person name="Klingl A."/>
            <person name="Woyke T."/>
            <person name="Ryan C.M."/>
            <person name="Banfield J.F."/>
        </authorList>
    </citation>
    <scope>NUCLEOTIDE SEQUENCE [LARGE SCALE GENOMIC DNA]</scope>
    <source>
        <strain evidence="5">CG10_big_fil_rev_8_21_14_0_10_50_16</strain>
    </source>
</reference>
<dbReference type="Pfam" id="PF01250">
    <property type="entry name" value="Ribosomal_S6"/>
    <property type="match status" value="1"/>
</dbReference>
<dbReference type="InterPro" id="IPR014717">
    <property type="entry name" value="Transl_elong_EF1B/ribsomal_bS6"/>
</dbReference>
<dbReference type="InterPro" id="IPR020814">
    <property type="entry name" value="Ribosomal_S6_plastid/chlpt"/>
</dbReference>
<evidence type="ECO:0000256" key="1">
    <source>
        <dbReference type="ARBA" id="ARBA00009512"/>
    </source>
</evidence>
<evidence type="ECO:0000256" key="3">
    <source>
        <dbReference type="HAMAP-Rule" id="MF_00360"/>
    </source>
</evidence>
<gene>
    <name evidence="3 5" type="primary">rpsF</name>
    <name evidence="5" type="ORF">COV06_02105</name>
</gene>
<comment type="function">
    <text evidence="3">Binds together with bS18 to 16S ribosomal RNA.</text>
</comment>
<dbReference type="GO" id="GO:0005737">
    <property type="term" value="C:cytoplasm"/>
    <property type="evidence" value="ECO:0007669"/>
    <property type="project" value="UniProtKB-ARBA"/>
</dbReference>
<keyword evidence="3" id="KW-0687">Ribonucleoprotein</keyword>
<dbReference type="SUPFAM" id="SSF54995">
    <property type="entry name" value="Ribosomal protein S6"/>
    <property type="match status" value="1"/>
</dbReference>
<keyword evidence="3" id="KW-0699">rRNA-binding</keyword>
<feature type="region of interest" description="Disordered" evidence="4">
    <location>
        <begin position="111"/>
        <end position="142"/>
    </location>
</feature>
<dbReference type="CDD" id="cd00473">
    <property type="entry name" value="bS6"/>
    <property type="match status" value="1"/>
</dbReference>
<dbReference type="GO" id="GO:0070181">
    <property type="term" value="F:small ribosomal subunit rRNA binding"/>
    <property type="evidence" value="ECO:0007669"/>
    <property type="project" value="TreeGrafter"/>
</dbReference>
<protein>
    <recommendedName>
        <fullName evidence="2 3">Small ribosomal subunit protein bS6</fullName>
    </recommendedName>
</protein>
<evidence type="ECO:0000313" key="6">
    <source>
        <dbReference type="Proteomes" id="UP000230084"/>
    </source>
</evidence>
<comment type="similarity">
    <text evidence="1 3">Belongs to the bacterial ribosomal protein bS6 family.</text>
</comment>
<dbReference type="GO" id="GO:0005840">
    <property type="term" value="C:ribosome"/>
    <property type="evidence" value="ECO:0007669"/>
    <property type="project" value="UniProtKB-KW"/>
</dbReference>
<dbReference type="GO" id="GO:0006412">
    <property type="term" value="P:translation"/>
    <property type="evidence" value="ECO:0007669"/>
    <property type="project" value="UniProtKB-UniRule"/>
</dbReference>
<evidence type="ECO:0000256" key="2">
    <source>
        <dbReference type="ARBA" id="ARBA00035294"/>
    </source>
</evidence>
<sequence length="165" mass="18517">MMTYELMYIIPATSTEEEVGKLKDEVSALVAKHGTESLRDESFGKRKLAYPIRGIRYGYYVLVCFTAEASNVAALDEELRHDARVLRHMIVKALPGAEKAEVALPEYEIPEMGRRRKPGTSSDAPARTKKTEAEVEKAVEETKEVTEEALAKKIDEILESDTEKL</sequence>
<dbReference type="GO" id="GO:0003735">
    <property type="term" value="F:structural constituent of ribosome"/>
    <property type="evidence" value="ECO:0007669"/>
    <property type="project" value="InterPro"/>
</dbReference>
<dbReference type="NCBIfam" id="TIGR00166">
    <property type="entry name" value="S6"/>
    <property type="match status" value="1"/>
</dbReference>